<evidence type="ECO:0008006" key="4">
    <source>
        <dbReference type="Google" id="ProtNLM"/>
    </source>
</evidence>
<feature type="transmembrane region" description="Helical" evidence="1">
    <location>
        <begin position="67"/>
        <end position="85"/>
    </location>
</feature>
<gene>
    <name evidence="2" type="ORF">R5W23_005087</name>
</gene>
<dbReference type="Proteomes" id="UP001272242">
    <property type="component" value="Unassembled WGS sequence"/>
</dbReference>
<evidence type="ECO:0000313" key="3">
    <source>
        <dbReference type="Proteomes" id="UP001272242"/>
    </source>
</evidence>
<keyword evidence="1" id="KW-0812">Transmembrane</keyword>
<comment type="caution">
    <text evidence="2">The sequence shown here is derived from an EMBL/GenBank/DDBJ whole genome shotgun (WGS) entry which is preliminary data.</text>
</comment>
<keyword evidence="3" id="KW-1185">Reference proteome</keyword>
<dbReference type="EMBL" id="JAXBLV010000241">
    <property type="protein sequence ID" value="MDY3563476.1"/>
    <property type="molecule type" value="Genomic_DNA"/>
</dbReference>
<proteinExistence type="predicted"/>
<organism evidence="2 3">
    <name type="scientific">Gemmata algarum</name>
    <dbReference type="NCBI Taxonomy" id="2975278"/>
    <lineage>
        <taxon>Bacteria</taxon>
        <taxon>Pseudomonadati</taxon>
        <taxon>Planctomycetota</taxon>
        <taxon>Planctomycetia</taxon>
        <taxon>Gemmatales</taxon>
        <taxon>Gemmataceae</taxon>
        <taxon>Gemmata</taxon>
    </lineage>
</organism>
<keyword evidence="1" id="KW-1133">Transmembrane helix</keyword>
<sequence>MEQHPEMPTGCEITRTADPGGVTLSWSAYKAGGTRLTRWFLVLWVCAWSLWCAFALYRGLIDGGVEPFLWAAFTVLNCAAGLYWMRHEYLPPTPERVRLEPDTLRYHPGTGPAASRSCAELPDGTVVPVTPAPAVTVSKAAIRGFGVDRVNGRQRLYFDADGRRAEIGGCLTESERAWLFEVLRAWLGQAADRPWERGARHQEGSQA</sequence>
<keyword evidence="1" id="KW-0472">Membrane</keyword>
<feature type="transmembrane region" description="Helical" evidence="1">
    <location>
        <begin position="39"/>
        <end position="61"/>
    </location>
</feature>
<accession>A0ABU5F813</accession>
<protein>
    <recommendedName>
        <fullName evidence="4">DUF2244 domain-containing protein</fullName>
    </recommendedName>
</protein>
<evidence type="ECO:0000256" key="1">
    <source>
        <dbReference type="SAM" id="Phobius"/>
    </source>
</evidence>
<reference evidence="3" key="1">
    <citation type="journal article" date="2023" name="Mar. Drugs">
        <title>Gemmata algarum, a Novel Planctomycete Isolated from an Algal Mat, Displays Antimicrobial Activity.</title>
        <authorList>
            <person name="Kumar G."/>
            <person name="Kallscheuer N."/>
            <person name="Kashif M."/>
            <person name="Ahamad S."/>
            <person name="Jagadeeshwari U."/>
            <person name="Pannikurungottu S."/>
            <person name="Haufschild T."/>
            <person name="Kabuu M."/>
            <person name="Sasikala C."/>
            <person name="Jogler C."/>
            <person name="Ramana C."/>
        </authorList>
    </citation>
    <scope>NUCLEOTIDE SEQUENCE [LARGE SCALE GENOMIC DNA]</scope>
    <source>
        <strain evidence="3">JC673</strain>
    </source>
</reference>
<name>A0ABU5F813_9BACT</name>
<evidence type="ECO:0000313" key="2">
    <source>
        <dbReference type="EMBL" id="MDY3563476.1"/>
    </source>
</evidence>
<dbReference type="RefSeq" id="WP_320689666.1">
    <property type="nucleotide sequence ID" value="NZ_JAXBLV010000241.1"/>
</dbReference>